<dbReference type="AlphaFoldDB" id="A0A0P4WAI3"/>
<dbReference type="PROSITE" id="PS50878">
    <property type="entry name" value="RT_POL"/>
    <property type="match status" value="1"/>
</dbReference>
<organism evidence="2">
    <name type="scientific">Scylla olivacea</name>
    <name type="common">Orange mud crab</name>
    <name type="synonym">Cancer olivacea</name>
    <dbReference type="NCBI Taxonomy" id="85551"/>
    <lineage>
        <taxon>Eukaryota</taxon>
        <taxon>Metazoa</taxon>
        <taxon>Ecdysozoa</taxon>
        <taxon>Arthropoda</taxon>
        <taxon>Crustacea</taxon>
        <taxon>Multicrustacea</taxon>
        <taxon>Malacostraca</taxon>
        <taxon>Eumalacostraca</taxon>
        <taxon>Eucarida</taxon>
        <taxon>Decapoda</taxon>
        <taxon>Pleocyemata</taxon>
        <taxon>Brachyura</taxon>
        <taxon>Eubrachyura</taxon>
        <taxon>Portunoidea</taxon>
        <taxon>Portunidae</taxon>
        <taxon>Portuninae</taxon>
        <taxon>Scylla</taxon>
    </lineage>
</organism>
<reference evidence="2" key="1">
    <citation type="submission" date="2015-09" db="EMBL/GenBank/DDBJ databases">
        <title>Scylla olivacea transcriptome.</title>
        <authorList>
            <person name="Ikhwanuddin M."/>
        </authorList>
    </citation>
    <scope>NUCLEOTIDE SEQUENCE</scope>
</reference>
<feature type="domain" description="Reverse transcriptase" evidence="1">
    <location>
        <begin position="1"/>
        <end position="230"/>
    </location>
</feature>
<accession>A0A0P4WAI3</accession>
<dbReference type="CDD" id="cd01650">
    <property type="entry name" value="RT_nLTR_like"/>
    <property type="match status" value="1"/>
</dbReference>
<dbReference type="SUPFAM" id="SSF56672">
    <property type="entry name" value="DNA/RNA polymerases"/>
    <property type="match status" value="1"/>
</dbReference>
<dbReference type="PANTHER" id="PTHR47027">
    <property type="entry name" value="REVERSE TRANSCRIPTASE DOMAIN-CONTAINING PROTEIN"/>
    <property type="match status" value="1"/>
</dbReference>
<sequence length="319" mass="37344">MGKIIGVLRNRLKRKVEENVAKEQFDFRKGMGTSNAIFCLRNIIERAVEMQKDVYMCFVDYEKAFDTVRHEELVRILKETGVDGKDIRLIANLYWNEKAAVEVGEMKSEWVNIRRGVRQGCVLFPDIFSFYGQKCMESLIELEGVRIGGRNVTNIRYADDTVLLADSEEKLQRLVDEVQEASEERGLKINIKKTEVLRITKRRQRLSVRIYIGERQIKQVREFKYLGSIVSEEADCEKEIKKRIGLAKTAFINIRNLITNLSMNMKLKISLLKCYAWLVLLYGCETWTVKKKMEKKLEAAEMWFLRRLQKDSMDSKSDK</sequence>
<dbReference type="EMBL" id="GDRN01068433">
    <property type="protein sequence ID" value="JAI64193.1"/>
    <property type="molecule type" value="Transcribed_RNA"/>
</dbReference>
<dbReference type="InterPro" id="IPR000477">
    <property type="entry name" value="RT_dom"/>
</dbReference>
<dbReference type="InterPro" id="IPR043502">
    <property type="entry name" value="DNA/RNA_pol_sf"/>
</dbReference>
<name>A0A0P4WAI3_SCYOL</name>
<dbReference type="InterPro" id="IPR043128">
    <property type="entry name" value="Rev_trsase/Diguanyl_cyclase"/>
</dbReference>
<evidence type="ECO:0000259" key="1">
    <source>
        <dbReference type="PROSITE" id="PS50878"/>
    </source>
</evidence>
<dbReference type="Gene3D" id="3.30.70.270">
    <property type="match status" value="1"/>
</dbReference>
<dbReference type="Pfam" id="PF00078">
    <property type="entry name" value="RVT_1"/>
    <property type="match status" value="1"/>
</dbReference>
<protein>
    <recommendedName>
        <fullName evidence="1">Reverse transcriptase domain-containing protein</fullName>
    </recommendedName>
</protein>
<dbReference type="GO" id="GO:0071897">
    <property type="term" value="P:DNA biosynthetic process"/>
    <property type="evidence" value="ECO:0007669"/>
    <property type="project" value="UniProtKB-ARBA"/>
</dbReference>
<evidence type="ECO:0000313" key="2">
    <source>
        <dbReference type="EMBL" id="JAI64193.1"/>
    </source>
</evidence>
<dbReference type="PANTHER" id="PTHR47027:SF8">
    <property type="entry name" value="RIBONUCLEASE H"/>
    <property type="match status" value="1"/>
</dbReference>
<proteinExistence type="predicted"/>